<dbReference type="PROSITE" id="PS00237">
    <property type="entry name" value="G_PROTEIN_RECEP_F1_1"/>
    <property type="match status" value="1"/>
</dbReference>
<organism evidence="15 16">
    <name type="scientific">Leptobrachium leishanense</name>
    <name type="common">Leishan spiny toad</name>
    <dbReference type="NCBI Taxonomy" id="445787"/>
    <lineage>
        <taxon>Eukaryota</taxon>
        <taxon>Metazoa</taxon>
        <taxon>Chordata</taxon>
        <taxon>Craniata</taxon>
        <taxon>Vertebrata</taxon>
        <taxon>Euteleostomi</taxon>
        <taxon>Amphibia</taxon>
        <taxon>Batrachia</taxon>
        <taxon>Anura</taxon>
        <taxon>Pelobatoidea</taxon>
        <taxon>Megophryidae</taxon>
        <taxon>Leptobrachium</taxon>
    </lineage>
</organism>
<keyword evidence="4 13" id="KW-0812">Transmembrane</keyword>
<evidence type="ECO:0000256" key="2">
    <source>
        <dbReference type="ARBA" id="ARBA00022543"/>
    </source>
</evidence>
<dbReference type="PANTHER" id="PTHR24240">
    <property type="entry name" value="OPSIN"/>
    <property type="match status" value="1"/>
</dbReference>
<keyword evidence="6 13" id="KW-1133">Transmembrane helix</keyword>
<keyword evidence="2 13" id="KW-0600">Photoreceptor protein</keyword>
<dbReference type="InterPro" id="IPR017452">
    <property type="entry name" value="GPCR_Rhodpsn_7TM"/>
</dbReference>
<evidence type="ECO:0000313" key="15">
    <source>
        <dbReference type="Ensembl" id="ENSLLEP00000030911.1"/>
    </source>
</evidence>
<keyword evidence="11 13" id="KW-0675">Receptor</keyword>
<evidence type="ECO:0000256" key="1">
    <source>
        <dbReference type="ARBA" id="ARBA00004141"/>
    </source>
</evidence>
<dbReference type="GO" id="GO:0007602">
    <property type="term" value="P:phototransduction"/>
    <property type="evidence" value="ECO:0007669"/>
    <property type="project" value="UniProtKB-KW"/>
</dbReference>
<sequence>MPQNESRFEIPESSTQWSPFNAPLKNIEPWNFQILTALMSIITTLSIAENLIVILVTFKFKQLRQPLNYIIVNLSVADFLVSVIGGSVSIATNSQGYFFLGSWACVLEGFAVTFFGIVALWSLTILAFERYVVICKPLGNLRLRGKHSAIGILFVWIFSFVWTIPPIMGWSSYTTSKIGTTCEPNWYSGKLSDQTYIITFLTTCFVLPLMVIFISYGKLMRKLRKVSDTQGRLGSTRKPEKEVTRMVIIMIIAFLICWSPYAAFSILVTARPTIELDPRLSAIPAFFAKTASMYNPVIYVFMNKQFRRCLLQMFHCSVKESKESNNNPTSERVGISRDHQGGEMLAIATHITASNASNRKTEEEQSSCNSFAQLPISDNKVCPM</sequence>
<evidence type="ECO:0000256" key="8">
    <source>
        <dbReference type="ARBA" id="ARBA00023040"/>
    </source>
</evidence>
<keyword evidence="8 13" id="KW-0297">G-protein coupled receptor</keyword>
<dbReference type="Pfam" id="PF00001">
    <property type="entry name" value="7tm_1"/>
    <property type="match status" value="1"/>
</dbReference>
<keyword evidence="3 13" id="KW-0716">Sensory transduction</keyword>
<dbReference type="GeneTree" id="ENSGT01030000234549"/>
<reference evidence="15" key="1">
    <citation type="submission" date="2025-08" db="UniProtKB">
        <authorList>
            <consortium name="Ensembl"/>
        </authorList>
    </citation>
    <scope>IDENTIFICATION</scope>
</reference>
<dbReference type="PRINTS" id="PR00237">
    <property type="entry name" value="GPCRRHODOPSN"/>
</dbReference>
<name>A0A8C5Q159_9ANUR</name>
<evidence type="ECO:0000256" key="10">
    <source>
        <dbReference type="ARBA" id="ARBA00023157"/>
    </source>
</evidence>
<dbReference type="PROSITE" id="PS50262">
    <property type="entry name" value="G_PROTEIN_RECEP_F1_2"/>
    <property type="match status" value="1"/>
</dbReference>
<evidence type="ECO:0000256" key="11">
    <source>
        <dbReference type="ARBA" id="ARBA00023170"/>
    </source>
</evidence>
<dbReference type="PROSITE" id="PS00238">
    <property type="entry name" value="OPSIN"/>
    <property type="match status" value="1"/>
</dbReference>
<proteinExistence type="inferred from homology"/>
<evidence type="ECO:0000256" key="4">
    <source>
        <dbReference type="ARBA" id="ARBA00022692"/>
    </source>
</evidence>
<feature type="domain" description="G-protein coupled receptors family 1 profile" evidence="14">
    <location>
        <begin position="49"/>
        <end position="299"/>
    </location>
</feature>
<keyword evidence="5 13" id="KW-0681">Retinal protein</keyword>
<dbReference type="InterPro" id="IPR050125">
    <property type="entry name" value="GPCR_opsins"/>
</dbReference>
<feature type="transmembrane region" description="Helical" evidence="13">
    <location>
        <begin position="196"/>
        <end position="216"/>
    </location>
</feature>
<feature type="transmembrane region" description="Helical" evidence="13">
    <location>
        <begin position="282"/>
        <end position="302"/>
    </location>
</feature>
<keyword evidence="10" id="KW-1015">Disulfide bond</keyword>
<dbReference type="FunFam" id="1.20.1070.10:FF:000238">
    <property type="entry name" value="Opsin-VA"/>
    <property type="match status" value="1"/>
</dbReference>
<feature type="transmembrane region" description="Helical" evidence="13">
    <location>
        <begin position="34"/>
        <end position="58"/>
    </location>
</feature>
<dbReference type="GO" id="GO:0004930">
    <property type="term" value="F:G protein-coupled receptor activity"/>
    <property type="evidence" value="ECO:0007669"/>
    <property type="project" value="UniProtKB-KW"/>
</dbReference>
<dbReference type="GO" id="GO:0007601">
    <property type="term" value="P:visual perception"/>
    <property type="evidence" value="ECO:0007669"/>
    <property type="project" value="InterPro"/>
</dbReference>
<reference evidence="15" key="2">
    <citation type="submission" date="2025-09" db="UniProtKB">
        <authorList>
            <consortium name="Ensembl"/>
        </authorList>
    </citation>
    <scope>IDENTIFICATION</scope>
</reference>
<feature type="transmembrane region" description="Helical" evidence="13">
    <location>
        <begin position="149"/>
        <end position="168"/>
    </location>
</feature>
<keyword evidence="7 13" id="KW-0157">Chromophore</keyword>
<protein>
    <recommendedName>
        <fullName evidence="14">G-protein coupled receptors family 1 profile domain-containing protein</fullName>
    </recommendedName>
</protein>
<evidence type="ECO:0000256" key="6">
    <source>
        <dbReference type="ARBA" id="ARBA00022989"/>
    </source>
</evidence>
<keyword evidence="16" id="KW-1185">Reference proteome</keyword>
<keyword evidence="9 13" id="KW-0472">Membrane</keyword>
<dbReference type="SUPFAM" id="SSF81321">
    <property type="entry name" value="Family A G protein-coupled receptor-like"/>
    <property type="match status" value="1"/>
</dbReference>
<dbReference type="OrthoDB" id="5985475at2759"/>
<dbReference type="GO" id="GO:0016020">
    <property type="term" value="C:membrane"/>
    <property type="evidence" value="ECO:0007669"/>
    <property type="project" value="UniProtKB-SubCell"/>
</dbReference>
<keyword evidence="12 13" id="KW-0807">Transducer</keyword>
<dbReference type="InterPro" id="IPR001760">
    <property type="entry name" value="Opsin"/>
</dbReference>
<evidence type="ECO:0000313" key="16">
    <source>
        <dbReference type="Proteomes" id="UP000694569"/>
    </source>
</evidence>
<dbReference type="Ensembl" id="ENSLLET00000032098.1">
    <property type="protein sequence ID" value="ENSLLEP00000030911.1"/>
    <property type="gene ID" value="ENSLLEG00000019580.1"/>
</dbReference>
<dbReference type="GO" id="GO:0009881">
    <property type="term" value="F:photoreceptor activity"/>
    <property type="evidence" value="ECO:0007669"/>
    <property type="project" value="UniProtKB-KW"/>
</dbReference>
<evidence type="ECO:0000256" key="5">
    <source>
        <dbReference type="ARBA" id="ARBA00022925"/>
    </source>
</evidence>
<dbReference type="InterPro" id="IPR000276">
    <property type="entry name" value="GPCR_Rhodpsn"/>
</dbReference>
<evidence type="ECO:0000256" key="12">
    <source>
        <dbReference type="ARBA" id="ARBA00023224"/>
    </source>
</evidence>
<dbReference type="AlphaFoldDB" id="A0A8C5Q159"/>
<evidence type="ECO:0000259" key="14">
    <source>
        <dbReference type="PROSITE" id="PS50262"/>
    </source>
</evidence>
<accession>A0A8C5Q159</accession>
<evidence type="ECO:0000256" key="13">
    <source>
        <dbReference type="RuleBase" id="RU004951"/>
    </source>
</evidence>
<dbReference type="Gene3D" id="1.20.1070.10">
    <property type="entry name" value="Rhodopsin 7-helix transmembrane proteins"/>
    <property type="match status" value="1"/>
</dbReference>
<evidence type="ECO:0000256" key="3">
    <source>
        <dbReference type="ARBA" id="ARBA00022606"/>
    </source>
</evidence>
<evidence type="ECO:0000256" key="7">
    <source>
        <dbReference type="ARBA" id="ARBA00022991"/>
    </source>
</evidence>
<feature type="transmembrane region" description="Helical" evidence="13">
    <location>
        <begin position="97"/>
        <end position="128"/>
    </location>
</feature>
<comment type="similarity">
    <text evidence="13">Belongs to the G-protein coupled receptor 1 family. Opsin subfamily.</text>
</comment>
<dbReference type="Proteomes" id="UP000694569">
    <property type="component" value="Unplaced"/>
</dbReference>
<comment type="subcellular location">
    <subcellularLocation>
        <location evidence="1 13">Membrane</location>
        <topology evidence="1 13">Multi-pass membrane protein</topology>
    </subcellularLocation>
</comment>
<evidence type="ECO:0000256" key="9">
    <source>
        <dbReference type="ARBA" id="ARBA00023136"/>
    </source>
</evidence>
<feature type="transmembrane region" description="Helical" evidence="13">
    <location>
        <begin position="70"/>
        <end position="91"/>
    </location>
</feature>
<feature type="transmembrane region" description="Helical" evidence="13">
    <location>
        <begin position="247"/>
        <end position="270"/>
    </location>
</feature>
<dbReference type="PRINTS" id="PR00238">
    <property type="entry name" value="OPSIN"/>
</dbReference>
<dbReference type="InterPro" id="IPR027430">
    <property type="entry name" value="Retinal_BS"/>
</dbReference>